<evidence type="ECO:0008006" key="5">
    <source>
        <dbReference type="Google" id="ProtNLM"/>
    </source>
</evidence>
<proteinExistence type="predicted"/>
<protein>
    <recommendedName>
        <fullName evidence="5">Reverse transcriptase domain-containing protein</fullName>
    </recommendedName>
</protein>
<accession>A0A8H7HRI0</accession>
<dbReference type="InterPro" id="IPR043502">
    <property type="entry name" value="DNA/RNA_pol_sf"/>
</dbReference>
<evidence type="ECO:0000256" key="1">
    <source>
        <dbReference type="ARBA" id="ARBA00023125"/>
    </source>
</evidence>
<dbReference type="PANTHER" id="PTHR33050">
    <property type="entry name" value="REVERSE TRANSCRIPTASE DOMAIN-CONTAINING PROTEIN"/>
    <property type="match status" value="1"/>
</dbReference>
<organism evidence="3 4">
    <name type="scientific">Rhizoctonia solani</name>
    <dbReference type="NCBI Taxonomy" id="456999"/>
    <lineage>
        <taxon>Eukaryota</taxon>
        <taxon>Fungi</taxon>
        <taxon>Dikarya</taxon>
        <taxon>Basidiomycota</taxon>
        <taxon>Agaricomycotina</taxon>
        <taxon>Agaricomycetes</taxon>
        <taxon>Cantharellales</taxon>
        <taxon>Ceratobasidiaceae</taxon>
        <taxon>Rhizoctonia</taxon>
    </lineage>
</organism>
<keyword evidence="1" id="KW-0238">DNA-binding</keyword>
<evidence type="ECO:0000313" key="3">
    <source>
        <dbReference type="EMBL" id="KAF8700299.1"/>
    </source>
</evidence>
<feature type="region of interest" description="Disordered" evidence="2">
    <location>
        <begin position="416"/>
        <end position="452"/>
    </location>
</feature>
<dbReference type="GO" id="GO:0003677">
    <property type="term" value="F:DNA binding"/>
    <property type="evidence" value="ECO:0007669"/>
    <property type="project" value="UniProtKB-KW"/>
</dbReference>
<dbReference type="SUPFAM" id="SSF47823">
    <property type="entry name" value="lambda integrase-like, N-terminal domain"/>
    <property type="match status" value="1"/>
</dbReference>
<dbReference type="Proteomes" id="UP000602905">
    <property type="component" value="Unassembled WGS sequence"/>
</dbReference>
<comment type="caution">
    <text evidence="3">The sequence shown here is derived from an EMBL/GenBank/DDBJ whole genome shotgun (WGS) entry which is preliminary data.</text>
</comment>
<dbReference type="AlphaFoldDB" id="A0A8H7HRI0"/>
<name>A0A8H7HRI0_9AGAM</name>
<feature type="compositionally biased region" description="Low complexity" evidence="2">
    <location>
        <begin position="428"/>
        <end position="443"/>
    </location>
</feature>
<feature type="non-terminal residue" evidence="3">
    <location>
        <position position="1"/>
    </location>
</feature>
<dbReference type="Gene3D" id="1.10.150.130">
    <property type="match status" value="1"/>
</dbReference>
<dbReference type="PANTHER" id="PTHR33050:SF7">
    <property type="entry name" value="RIBONUCLEASE H"/>
    <property type="match status" value="1"/>
</dbReference>
<dbReference type="OrthoDB" id="3255824at2759"/>
<dbReference type="InterPro" id="IPR010998">
    <property type="entry name" value="Integrase_recombinase_N"/>
</dbReference>
<dbReference type="InterPro" id="IPR052055">
    <property type="entry name" value="Hepadnavirus_pol/RT"/>
</dbReference>
<dbReference type="EMBL" id="JACYCD010000228">
    <property type="protein sequence ID" value="KAF8700299.1"/>
    <property type="molecule type" value="Genomic_DNA"/>
</dbReference>
<evidence type="ECO:0000313" key="4">
    <source>
        <dbReference type="Proteomes" id="UP000602905"/>
    </source>
</evidence>
<dbReference type="SUPFAM" id="SSF56672">
    <property type="entry name" value="DNA/RNA polymerases"/>
    <property type="match status" value="1"/>
</dbReference>
<reference evidence="3" key="1">
    <citation type="submission" date="2020-09" db="EMBL/GenBank/DDBJ databases">
        <title>Comparative genome analyses of four rice-infecting Rhizoctonia solani isolates reveal extensive enrichment of homogalacturonan modification genes.</title>
        <authorList>
            <person name="Lee D.-Y."/>
            <person name="Jeon J."/>
            <person name="Kim K.-T."/>
            <person name="Cheong K."/>
            <person name="Song H."/>
            <person name="Choi G."/>
            <person name="Ko J."/>
            <person name="Opiyo S.O."/>
            <person name="Zuo S."/>
            <person name="Madhav S."/>
            <person name="Lee Y.-H."/>
            <person name="Wang G.-L."/>
        </authorList>
    </citation>
    <scope>NUCLEOTIDE SEQUENCE</scope>
    <source>
        <strain evidence="3">AG1-IA WGL</strain>
    </source>
</reference>
<sequence length="645" mass="71158">VILDLPEASMAATFDVDAAYHCIPIHPSNQSSTIVAWKDNLYVDHCAPFGATSLNGLFARCGDAMLIILEASLGCRVVKWVDNYVIIRPPPGFLGGDTSKQDIYNLALLLGWPWKLSKTKNFAYTFDFLGFYWCIPNREVSIPLKKRKKFLSKISTWLDADRVSLKLTQQLIGSLVHCTNVVVEGRAWLAGLIQFSAAFPHNHASRFVSRPKPTYAVHNALWWQNRLVSASCTRNISPPPTAFLLEFFMDASTSFGIAIIVDNHWAAWRLLQGWKSGGRNIGWAKILALEMTLEAAIAYGLQDSLLHFRSDNQGVVFAMAAGRLRNLEQNNAIKRIFARSSLFGLQIQTSYIALEDNPANPPLRGMPIPGMKSSCWQITWSIVSLSHPLSSMSVFKSIAHTQAALRLELLYPDASKSPSHHTRTGVGRSHPTAPSSSPSTSRRSQGHSKSLSVPQFAPYSLMPAVSGLHARFSASTSMKLKMALDNGLAKRTQKNYGLFISQFQLFCKAERVEETAMFPADKQVLCAFISLFTGEKSSSTANAAVAALKAWHCLHGMDWNGGYLLLHIVKGVANLALHSSRCTPRPPISIAMLHKLRAHLSMQSPFNIAVFAAALTAFWGQCCLGELLGSSRLRHNPLATCPRRL</sequence>
<evidence type="ECO:0000256" key="2">
    <source>
        <dbReference type="SAM" id="MobiDB-lite"/>
    </source>
</evidence>
<gene>
    <name evidence="3" type="ORF">RHS03_06679</name>
</gene>